<keyword evidence="2" id="KW-1185">Reference proteome</keyword>
<dbReference type="PANTHER" id="PTHR35145:SF1">
    <property type="entry name" value="CYTOPLASMIC PROTEIN"/>
    <property type="match status" value="1"/>
</dbReference>
<keyword evidence="1" id="KW-0238">DNA-binding</keyword>
<dbReference type="InterPro" id="IPR007351">
    <property type="entry name" value="YjbR"/>
</dbReference>
<gene>
    <name evidence="1" type="ORF">F7018_14480</name>
</gene>
<reference evidence="1 2" key="1">
    <citation type="submission" date="2019-09" db="EMBL/GenBank/DDBJ databases">
        <authorList>
            <person name="Cao W.R."/>
        </authorList>
    </citation>
    <scope>NUCLEOTIDE SEQUENCE [LARGE SCALE GENOMIC DNA]</scope>
    <source>
        <strain evidence="2">a4</strain>
    </source>
</reference>
<dbReference type="InterPro" id="IPR038056">
    <property type="entry name" value="YjbR-like_sf"/>
</dbReference>
<dbReference type="InterPro" id="IPR058532">
    <property type="entry name" value="YjbR/MT2646/Rv2570-like"/>
</dbReference>
<dbReference type="Proteomes" id="UP000467305">
    <property type="component" value="Unassembled WGS sequence"/>
</dbReference>
<dbReference type="EMBL" id="WAAU01000029">
    <property type="protein sequence ID" value="KAB1154180.1"/>
    <property type="molecule type" value="Genomic_DNA"/>
</dbReference>
<proteinExistence type="predicted"/>
<protein>
    <submittedName>
        <fullName evidence="1">MmcQ/YjbR family DNA-binding protein</fullName>
    </submittedName>
</protein>
<dbReference type="SUPFAM" id="SSF142906">
    <property type="entry name" value="YjbR-like"/>
    <property type="match status" value="1"/>
</dbReference>
<name>A0A7J5A9E0_9FLAO</name>
<dbReference type="OrthoDB" id="9789813at2"/>
<sequence length="121" mass="14269">MDIEQLRDYCINKKGVTEHFPFDEVTLVFKVMNKMFALVGLDSWEKGDTKMNLKCDPEWSLELRGEYDSVNPGWHMNKKHWNTVHLNNDVSDQLAFELIDHSYDLVVKSLTKKLREELHNS</sequence>
<dbReference type="RefSeq" id="WP_150900814.1">
    <property type="nucleotide sequence ID" value="NZ_WAAU01000029.1"/>
</dbReference>
<evidence type="ECO:0000313" key="1">
    <source>
        <dbReference type="EMBL" id="KAB1154180.1"/>
    </source>
</evidence>
<dbReference type="Pfam" id="PF04237">
    <property type="entry name" value="YjbR"/>
    <property type="match status" value="1"/>
</dbReference>
<dbReference type="PANTHER" id="PTHR35145">
    <property type="entry name" value="CYTOPLASMIC PROTEIN-RELATED"/>
    <property type="match status" value="1"/>
</dbReference>
<evidence type="ECO:0000313" key="2">
    <source>
        <dbReference type="Proteomes" id="UP000467305"/>
    </source>
</evidence>
<comment type="caution">
    <text evidence="1">The sequence shown here is derived from an EMBL/GenBank/DDBJ whole genome shotgun (WGS) entry which is preliminary data.</text>
</comment>
<dbReference type="AlphaFoldDB" id="A0A7J5A9E0"/>
<organism evidence="1 2">
    <name type="scientific">Tenacibaculum aiptasiae</name>
    <dbReference type="NCBI Taxonomy" id="426481"/>
    <lineage>
        <taxon>Bacteria</taxon>
        <taxon>Pseudomonadati</taxon>
        <taxon>Bacteroidota</taxon>
        <taxon>Flavobacteriia</taxon>
        <taxon>Flavobacteriales</taxon>
        <taxon>Flavobacteriaceae</taxon>
        <taxon>Tenacibaculum</taxon>
    </lineage>
</organism>
<dbReference type="Gene3D" id="3.90.1150.30">
    <property type="match status" value="1"/>
</dbReference>
<dbReference type="GO" id="GO:0003677">
    <property type="term" value="F:DNA binding"/>
    <property type="evidence" value="ECO:0007669"/>
    <property type="project" value="UniProtKB-KW"/>
</dbReference>
<accession>A0A7J5A9E0</accession>